<evidence type="ECO:0000313" key="1">
    <source>
        <dbReference type="EMBL" id="MPN64444.1"/>
    </source>
</evidence>
<reference evidence="1" key="1">
    <citation type="submission" date="2019-08" db="EMBL/GenBank/DDBJ databases">
        <authorList>
            <person name="Kucharzyk K."/>
            <person name="Murdoch R.W."/>
            <person name="Higgins S."/>
            <person name="Loffler F."/>
        </authorList>
    </citation>
    <scope>NUCLEOTIDE SEQUENCE</scope>
</reference>
<accession>A0A645JY23</accession>
<gene>
    <name evidence="1" type="ORF">SDC9_212216</name>
</gene>
<proteinExistence type="predicted"/>
<organism evidence="1">
    <name type="scientific">bioreactor metagenome</name>
    <dbReference type="NCBI Taxonomy" id="1076179"/>
    <lineage>
        <taxon>unclassified sequences</taxon>
        <taxon>metagenomes</taxon>
        <taxon>ecological metagenomes</taxon>
    </lineage>
</organism>
<name>A0A645JY23_9ZZZZ</name>
<comment type="caution">
    <text evidence="1">The sequence shown here is derived from an EMBL/GenBank/DDBJ whole genome shotgun (WGS) entry which is preliminary data.</text>
</comment>
<dbReference type="AlphaFoldDB" id="A0A645JY23"/>
<dbReference type="EMBL" id="VSSQ01145329">
    <property type="protein sequence ID" value="MPN64444.1"/>
    <property type="molecule type" value="Genomic_DNA"/>
</dbReference>
<protein>
    <submittedName>
        <fullName evidence="1">Uncharacterized protein</fullName>
    </submittedName>
</protein>
<sequence>MPGAEANEADALGLSIPLKNVGDKAWRELQIVINILKD</sequence>